<sequence>MSHNLPQEYPRNRKQHTHEHPAQVAGQASHVGTQFNQSFLGAEQTSHVGTQFKQLFPGGRTSDMSMSVMSWKRHVKLDDLPTPSEDEADNDNSMDDYYTQAELQEEDDDPDADMTESSEHPTILSHPAIATAQFLNEEDELYSSPVPPVPSSKSGQDGQDQGQSAGSFCLSAISFPVAGPMPLFQESHTTSGFTQPLSAGVAIIHQHPPLARMPDPLYHHPEPWQNKEGHCQHALRVQQCFEFQRSLDGHHPPSLMVRRHSKPPISQQMHQSHHQMVWLATIKAIVVSYTVRWMVPMRRKISHIEDAASELWAIINNATSMDPAITPAHIINQAFPSLVVHKMTHWNVFSVKYRAKNPDEHWDYKKVLEEYAIFKRAVPKDWKDILNDYAKILDLNGGHMSHGKCQLTFKTTFQEFAKQLDYHACCNMFEGFIGLIGANPKIDGPSIVAFYETELARGFANDKLWLKQDWAASHLQMYVQNCKSDSIISLHHQDDPQPEEQVRDMDSVKPPELDMHAQAYESSATYTPIGSNMAKHKPQPLLSIYRLYKPDNPKMVQLSCMINFCALLGPFPMTINGYPDYKSIPWKCLGPSLYEWTLMLTSWLASVPLPVTDKADLNFLSKSASSLTDSQKGHLAKALEDEELKIIPGHMVISQKPLVEGCSNLSEEYIFVHTNPDPVTNTVHEGVYSTAMGLSHRCTICNIKPTPDVPEDQHSNQMHTRKSTKAKSEQPVHRPARGEKQVAFEDHEASNDGDKFQLDGKKPKKPCRYGGKRQRHTSRIPSSMENITNAIAVWGATAQNNTSTGAAPSQVANSKQETVYYEDKINGSAGGGIYNDPGWNNGFNTGSDPGVQWD</sequence>
<organism evidence="2 3">
    <name type="scientific">Armillaria luteobubalina</name>
    <dbReference type="NCBI Taxonomy" id="153913"/>
    <lineage>
        <taxon>Eukaryota</taxon>
        <taxon>Fungi</taxon>
        <taxon>Dikarya</taxon>
        <taxon>Basidiomycota</taxon>
        <taxon>Agaricomycotina</taxon>
        <taxon>Agaricomycetes</taxon>
        <taxon>Agaricomycetidae</taxon>
        <taxon>Agaricales</taxon>
        <taxon>Marasmiineae</taxon>
        <taxon>Physalacriaceae</taxon>
        <taxon>Armillaria</taxon>
    </lineage>
</organism>
<feature type="compositionally biased region" description="Low complexity" evidence="1">
    <location>
        <begin position="151"/>
        <end position="165"/>
    </location>
</feature>
<feature type="region of interest" description="Disordered" evidence="1">
    <location>
        <begin position="1"/>
        <end position="27"/>
    </location>
</feature>
<feature type="compositionally biased region" description="Acidic residues" evidence="1">
    <location>
        <begin position="104"/>
        <end position="116"/>
    </location>
</feature>
<dbReference type="AlphaFoldDB" id="A0AA39UDI8"/>
<feature type="region of interest" description="Disordered" evidence="1">
    <location>
        <begin position="104"/>
        <end position="125"/>
    </location>
</feature>
<proteinExistence type="predicted"/>
<evidence type="ECO:0000313" key="3">
    <source>
        <dbReference type="Proteomes" id="UP001175228"/>
    </source>
</evidence>
<feature type="region of interest" description="Disordered" evidence="1">
    <location>
        <begin position="706"/>
        <end position="778"/>
    </location>
</feature>
<keyword evidence="3" id="KW-1185">Reference proteome</keyword>
<name>A0AA39UDI8_9AGAR</name>
<gene>
    <name evidence="2" type="ORF">EDD18DRAFT_1116346</name>
</gene>
<feature type="region of interest" description="Disordered" evidence="1">
    <location>
        <begin position="832"/>
        <end position="854"/>
    </location>
</feature>
<evidence type="ECO:0000256" key="1">
    <source>
        <dbReference type="SAM" id="MobiDB-lite"/>
    </source>
</evidence>
<comment type="caution">
    <text evidence="2">The sequence shown here is derived from an EMBL/GenBank/DDBJ whole genome shotgun (WGS) entry which is preliminary data.</text>
</comment>
<accession>A0AA39UDI8</accession>
<dbReference type="Proteomes" id="UP001175228">
    <property type="component" value="Unassembled WGS sequence"/>
</dbReference>
<protein>
    <submittedName>
        <fullName evidence="2">Uncharacterized protein</fullName>
    </submittedName>
</protein>
<feature type="region of interest" description="Disordered" evidence="1">
    <location>
        <begin position="140"/>
        <end position="165"/>
    </location>
</feature>
<evidence type="ECO:0000313" key="2">
    <source>
        <dbReference type="EMBL" id="KAK0474720.1"/>
    </source>
</evidence>
<reference evidence="2" key="1">
    <citation type="submission" date="2023-06" db="EMBL/GenBank/DDBJ databases">
        <authorList>
            <consortium name="Lawrence Berkeley National Laboratory"/>
            <person name="Ahrendt S."/>
            <person name="Sahu N."/>
            <person name="Indic B."/>
            <person name="Wong-Bajracharya J."/>
            <person name="Merenyi Z."/>
            <person name="Ke H.-M."/>
            <person name="Monk M."/>
            <person name="Kocsube S."/>
            <person name="Drula E."/>
            <person name="Lipzen A."/>
            <person name="Balint B."/>
            <person name="Henrissat B."/>
            <person name="Andreopoulos B."/>
            <person name="Martin F.M."/>
            <person name="Harder C.B."/>
            <person name="Rigling D."/>
            <person name="Ford K.L."/>
            <person name="Foster G.D."/>
            <person name="Pangilinan J."/>
            <person name="Papanicolaou A."/>
            <person name="Barry K."/>
            <person name="LaButti K."/>
            <person name="Viragh M."/>
            <person name="Koriabine M."/>
            <person name="Yan M."/>
            <person name="Riley R."/>
            <person name="Champramary S."/>
            <person name="Plett K.L."/>
            <person name="Tsai I.J."/>
            <person name="Slot J."/>
            <person name="Sipos G."/>
            <person name="Plett J."/>
            <person name="Nagy L.G."/>
            <person name="Grigoriev I.V."/>
        </authorList>
    </citation>
    <scope>NUCLEOTIDE SEQUENCE</scope>
    <source>
        <strain evidence="2">HWK02</strain>
    </source>
</reference>
<feature type="compositionally biased region" description="Basic and acidic residues" evidence="1">
    <location>
        <begin position="726"/>
        <end position="761"/>
    </location>
</feature>
<dbReference type="EMBL" id="JAUEPU010000162">
    <property type="protein sequence ID" value="KAK0474720.1"/>
    <property type="molecule type" value="Genomic_DNA"/>
</dbReference>
<feature type="compositionally biased region" description="Basic residues" evidence="1">
    <location>
        <begin position="762"/>
        <end position="778"/>
    </location>
</feature>